<feature type="transmembrane region" description="Helical" evidence="1">
    <location>
        <begin position="133"/>
        <end position="156"/>
    </location>
</feature>
<keyword evidence="3" id="KW-1185">Reference proteome</keyword>
<dbReference type="OrthoDB" id="2243651at2"/>
<dbReference type="RefSeq" id="WP_066286610.1">
    <property type="nucleotide sequence ID" value="NZ_CP016761.1"/>
</dbReference>
<feature type="transmembrane region" description="Helical" evidence="1">
    <location>
        <begin position="106"/>
        <end position="127"/>
    </location>
</feature>
<evidence type="ECO:0000313" key="3">
    <source>
        <dbReference type="Proteomes" id="UP000077412"/>
    </source>
</evidence>
<reference evidence="2 3" key="1">
    <citation type="submission" date="2016-08" db="EMBL/GenBank/DDBJ databases">
        <title>Complete genome sequence of Fictibacillus arsenicus G25-54, a strain with toxicity to nematodes and a potential arsenic-resistance activity.</title>
        <authorList>
            <person name="Zheng Z."/>
        </authorList>
    </citation>
    <scope>NUCLEOTIDE SEQUENCE [LARGE SCALE GENOMIC DNA]</scope>
    <source>
        <strain evidence="2 3">G25-54</strain>
    </source>
</reference>
<feature type="transmembrane region" description="Helical" evidence="1">
    <location>
        <begin position="52"/>
        <end position="71"/>
    </location>
</feature>
<dbReference type="InterPro" id="IPR031360">
    <property type="entry name" value="TrpP"/>
</dbReference>
<dbReference type="Proteomes" id="UP000077412">
    <property type="component" value="Chromosome"/>
</dbReference>
<organism evidence="2 3">
    <name type="scientific">Fictibacillus arsenicus</name>
    <dbReference type="NCBI Taxonomy" id="255247"/>
    <lineage>
        <taxon>Bacteria</taxon>
        <taxon>Bacillati</taxon>
        <taxon>Bacillota</taxon>
        <taxon>Bacilli</taxon>
        <taxon>Bacillales</taxon>
        <taxon>Fictibacillaceae</taxon>
        <taxon>Fictibacillus</taxon>
    </lineage>
</organism>
<dbReference type="KEGG" id="far:ABE41_003660"/>
<accession>A0A1B1Z1C2</accession>
<dbReference type="EMBL" id="CP016761">
    <property type="protein sequence ID" value="ANX11089.1"/>
    <property type="molecule type" value="Genomic_DNA"/>
</dbReference>
<evidence type="ECO:0000313" key="2">
    <source>
        <dbReference type="EMBL" id="ANX11089.1"/>
    </source>
</evidence>
<dbReference type="Pfam" id="PF17099">
    <property type="entry name" value="TrpP"/>
    <property type="match status" value="1"/>
</dbReference>
<dbReference type="STRING" id="255247.ABE41_003660"/>
<keyword evidence="1" id="KW-0472">Membrane</keyword>
<evidence type="ECO:0000256" key="1">
    <source>
        <dbReference type="SAM" id="Phobius"/>
    </source>
</evidence>
<sequence>MKTKSLALTSVLIALGYVFHTVVPPLFFGMKPDLLLVMMFLAIMLAPTKQNVLIASMAAGVISALTTGMAGGQIANIVEKPITAFIFLGMFLLARKVKVNTYSAVLLTVIGTIVSGTLFLLVAMMVAGLPGSLFSFIGMIVLPTSIISGIIMFFIYPVANRFSKRSSLTA</sequence>
<proteinExistence type="predicted"/>
<keyword evidence="1" id="KW-0812">Transmembrane</keyword>
<protein>
    <submittedName>
        <fullName evidence="2">Tryptophan transporter</fullName>
    </submittedName>
</protein>
<gene>
    <name evidence="2" type="ORF">ABE41_003660</name>
</gene>
<dbReference type="AlphaFoldDB" id="A0A1B1Z1C2"/>
<keyword evidence="1" id="KW-1133">Transmembrane helix</keyword>
<name>A0A1B1Z1C2_9BACL</name>